<comment type="caution">
    <text evidence="1">The sequence shown here is derived from an EMBL/GenBank/DDBJ whole genome shotgun (WGS) entry which is preliminary data.</text>
</comment>
<name>A0A372GDS8_9ACTN</name>
<dbReference type="Proteomes" id="UP000262882">
    <property type="component" value="Unassembled WGS sequence"/>
</dbReference>
<accession>A0A372GDS8</accession>
<evidence type="ECO:0000313" key="1">
    <source>
        <dbReference type="EMBL" id="RFS83548.1"/>
    </source>
</evidence>
<dbReference type="EMBL" id="QVNQ01000006">
    <property type="protein sequence ID" value="RFS83548.1"/>
    <property type="molecule type" value="Genomic_DNA"/>
</dbReference>
<dbReference type="AlphaFoldDB" id="A0A372GDS8"/>
<evidence type="ECO:0000313" key="2">
    <source>
        <dbReference type="Proteomes" id="UP000262882"/>
    </source>
</evidence>
<gene>
    <name evidence="1" type="ORF">D0T12_21165</name>
</gene>
<reference evidence="1 2" key="1">
    <citation type="submission" date="2018-08" db="EMBL/GenBank/DDBJ databases">
        <title>Actinomadura spongicola sp. nov., isolated from marine sponge Leucetta chagosensis.</title>
        <authorList>
            <person name="Li L."/>
            <person name="Lin H.W."/>
        </authorList>
    </citation>
    <scope>NUCLEOTIDE SEQUENCE [LARGE SCALE GENOMIC DNA]</scope>
    <source>
        <strain evidence="1 2">LHW52907</strain>
    </source>
</reference>
<keyword evidence="2" id="KW-1185">Reference proteome</keyword>
<organism evidence="1 2">
    <name type="scientific">Actinomadura spongiicola</name>
    <dbReference type="NCBI Taxonomy" id="2303421"/>
    <lineage>
        <taxon>Bacteria</taxon>
        <taxon>Bacillati</taxon>
        <taxon>Actinomycetota</taxon>
        <taxon>Actinomycetes</taxon>
        <taxon>Streptosporangiales</taxon>
        <taxon>Thermomonosporaceae</taxon>
        <taxon>Actinomadura</taxon>
    </lineage>
</organism>
<proteinExistence type="predicted"/>
<sequence length="165" mass="18489">MVSASVRGEYMAKTDTRELHIRQIAQEVISEVAPEEKAAFPVVADQFFRSGEKALSGRGRRHGAPISWGLGEAVALLTPVVLLVLSQAVEEITGEAVRAPIRPLRRVLRRRMGREDDRPRLELTDEQVAHIGRMAEQVLLDREYEQATAENVAAVLVRRLRQDSE</sequence>
<protein>
    <submittedName>
        <fullName evidence="1">Uncharacterized protein</fullName>
    </submittedName>
</protein>